<feature type="domain" description="PASTA" evidence="2">
    <location>
        <begin position="110"/>
        <end position="174"/>
    </location>
</feature>
<dbReference type="Pfam" id="PF03793">
    <property type="entry name" value="PASTA"/>
    <property type="match status" value="3"/>
</dbReference>
<dbReference type="EMBL" id="CP015136">
    <property type="protein sequence ID" value="AMY10515.1"/>
    <property type="molecule type" value="Genomic_DNA"/>
</dbReference>
<feature type="domain" description="PASTA" evidence="2">
    <location>
        <begin position="41"/>
        <end position="109"/>
    </location>
</feature>
<evidence type="ECO:0000259" key="2">
    <source>
        <dbReference type="PROSITE" id="PS51178"/>
    </source>
</evidence>
<dbReference type="GO" id="GO:0004674">
    <property type="term" value="F:protein serine/threonine kinase activity"/>
    <property type="evidence" value="ECO:0007669"/>
    <property type="project" value="UniProtKB-EC"/>
</dbReference>
<dbReference type="RefSeq" id="WP_110172151.1">
    <property type="nucleotide sequence ID" value="NZ_CP015136.1"/>
</dbReference>
<feature type="domain" description="PASTA" evidence="2">
    <location>
        <begin position="178"/>
        <end position="244"/>
    </location>
</feature>
<organism evidence="3 4">
    <name type="scientific">Luteitalea pratensis</name>
    <dbReference type="NCBI Taxonomy" id="1855912"/>
    <lineage>
        <taxon>Bacteria</taxon>
        <taxon>Pseudomonadati</taxon>
        <taxon>Acidobacteriota</taxon>
        <taxon>Vicinamibacteria</taxon>
        <taxon>Vicinamibacterales</taxon>
        <taxon>Vicinamibacteraceae</taxon>
        <taxon>Luteitalea</taxon>
    </lineage>
</organism>
<keyword evidence="1" id="KW-1133">Transmembrane helix</keyword>
<reference evidence="4" key="2">
    <citation type="submission" date="2016-04" db="EMBL/GenBank/DDBJ databases">
        <title>First Complete Genome Sequence of a Subdivision 6 Acidobacterium.</title>
        <authorList>
            <person name="Huang S."/>
            <person name="Vieira S."/>
            <person name="Bunk B."/>
            <person name="Riedel T."/>
            <person name="Sproeer C."/>
            <person name="Overmann J."/>
        </authorList>
    </citation>
    <scope>NUCLEOTIDE SEQUENCE [LARGE SCALE GENOMIC DNA]</scope>
    <source>
        <strain evidence="4">DSM 100886 HEG_-6_39</strain>
    </source>
</reference>
<keyword evidence="1" id="KW-0812">Transmembrane</keyword>
<dbReference type="InterPro" id="IPR005543">
    <property type="entry name" value="PASTA_dom"/>
</dbReference>
<dbReference type="KEGG" id="abac:LuPra_03748"/>
<feature type="transmembrane region" description="Helical" evidence="1">
    <location>
        <begin position="17"/>
        <end position="40"/>
    </location>
</feature>
<keyword evidence="4" id="KW-1185">Reference proteome</keyword>
<accession>A0A143PPL6</accession>
<dbReference type="AlphaFoldDB" id="A0A143PPL6"/>
<sequence length="244" mass="25721">MEARRGFTGRVWGAGKLVMLLALLCVTYGVSFGMAMRLALRSRDVRVPELRGRTVNQASTSLTELGLPLKVEEARRSDPKVAAGLILAQDPVSGSTARRPRSVKVWLSAGPTVSRVPAVVGLTERTAQLRLEGEGVGIRDLAAVRSSAFPAGIIVAQNPAPGAAADTVSLLVNRGERGTTYVMPDLIGVNAEQAAEVLRVRGFRVALVAEQPYPGVPPGIVLRQSPLGGFQIAPGNAISLEVSR</sequence>
<dbReference type="OrthoDB" id="117799at2"/>
<dbReference type="Gene3D" id="3.30.10.20">
    <property type="match status" value="3"/>
</dbReference>
<dbReference type="SMART" id="SM00740">
    <property type="entry name" value="PASTA"/>
    <property type="match status" value="3"/>
</dbReference>
<dbReference type="STRING" id="1855912.LuPra_03748"/>
<dbReference type="PROSITE" id="PS51178">
    <property type="entry name" value="PASTA"/>
    <property type="match status" value="3"/>
</dbReference>
<proteinExistence type="predicted"/>
<gene>
    <name evidence="3" type="primary">prkC_34</name>
    <name evidence="3" type="ORF">LuPra_03748</name>
</gene>
<evidence type="ECO:0000313" key="3">
    <source>
        <dbReference type="EMBL" id="AMY10515.1"/>
    </source>
</evidence>
<evidence type="ECO:0000256" key="1">
    <source>
        <dbReference type="SAM" id="Phobius"/>
    </source>
</evidence>
<keyword evidence="3" id="KW-0808">Transferase</keyword>
<keyword evidence="1" id="KW-0472">Membrane</keyword>
<dbReference type="CDD" id="cd06577">
    <property type="entry name" value="PASTA_pknB"/>
    <property type="match status" value="3"/>
</dbReference>
<keyword evidence="3" id="KW-0418">Kinase</keyword>
<protein>
    <submittedName>
        <fullName evidence="3">Serine/threonine-protein kinase PrkC</fullName>
        <ecNumber evidence="3">2.7.11.1</ecNumber>
    </submittedName>
</protein>
<dbReference type="EC" id="2.7.11.1" evidence="3"/>
<evidence type="ECO:0000313" key="4">
    <source>
        <dbReference type="Proteomes" id="UP000076079"/>
    </source>
</evidence>
<reference evidence="3 4" key="1">
    <citation type="journal article" date="2016" name="Genome Announc.">
        <title>First Complete Genome Sequence of a Subdivision 6 Acidobacterium Strain.</title>
        <authorList>
            <person name="Huang S."/>
            <person name="Vieira S."/>
            <person name="Bunk B."/>
            <person name="Riedel T."/>
            <person name="Sproer C."/>
            <person name="Overmann J."/>
        </authorList>
    </citation>
    <scope>NUCLEOTIDE SEQUENCE [LARGE SCALE GENOMIC DNA]</scope>
    <source>
        <strain evidence="4">DSM 100886 HEG_-6_39</strain>
    </source>
</reference>
<dbReference type="Proteomes" id="UP000076079">
    <property type="component" value="Chromosome"/>
</dbReference>
<name>A0A143PPL6_LUTPR</name>